<dbReference type="Pfam" id="PF00106">
    <property type="entry name" value="adh_short"/>
    <property type="match status" value="1"/>
</dbReference>
<organism evidence="1 2">
    <name type="scientific">Fadolivirus FV1/VV64</name>
    <dbReference type="NCBI Taxonomy" id="3070911"/>
    <lineage>
        <taxon>Viruses</taxon>
        <taxon>Varidnaviria</taxon>
        <taxon>Bamfordvirae</taxon>
        <taxon>Nucleocytoviricota</taxon>
        <taxon>Megaviricetes</taxon>
        <taxon>Imitervirales</taxon>
        <taxon>Mimiviridae</taxon>
        <taxon>Klosneuvirinae</taxon>
        <taxon>Fadolivirus</taxon>
        <taxon>Fadolivirus algeromassiliense</taxon>
    </lineage>
</organism>
<dbReference type="InterPro" id="IPR036291">
    <property type="entry name" value="NAD(P)-bd_dom_sf"/>
</dbReference>
<protein>
    <submittedName>
        <fullName evidence="1">Short-chain dehydrogenase/reductase SDR</fullName>
    </submittedName>
</protein>
<gene>
    <name evidence="1" type="ORF">Fadolivirus_1_1389</name>
</gene>
<dbReference type="GO" id="GO:0016491">
    <property type="term" value="F:oxidoreductase activity"/>
    <property type="evidence" value="ECO:0007669"/>
    <property type="project" value="TreeGrafter"/>
</dbReference>
<keyword evidence="2" id="KW-1185">Reference proteome</keyword>
<dbReference type="Proteomes" id="UP001162001">
    <property type="component" value="Segment"/>
</dbReference>
<dbReference type="InterPro" id="IPR051468">
    <property type="entry name" value="Fungal_SecMetab_SDRs"/>
</dbReference>
<dbReference type="EMBL" id="MT418680">
    <property type="protein sequence ID" value="QKF94847.1"/>
    <property type="molecule type" value="Genomic_DNA"/>
</dbReference>
<accession>A0A7D3QVD5</accession>
<dbReference type="Gene3D" id="3.40.50.720">
    <property type="entry name" value="NAD(P)-binding Rossmann-like Domain"/>
    <property type="match status" value="1"/>
</dbReference>
<reference evidence="1 2" key="1">
    <citation type="submission" date="2020-04" db="EMBL/GenBank/DDBJ databases">
        <title>Advantages and limits of metagenomic assembly and binning of a giant virus.</title>
        <authorList>
            <person name="Schulz F."/>
            <person name="Andreani J."/>
            <person name="Francis R."/>
            <person name="Boudjemaa H."/>
            <person name="Bou Khalil J.Y."/>
            <person name="Lee J."/>
            <person name="La Scola B."/>
            <person name="Woyke T."/>
        </authorList>
    </citation>
    <scope>NUCLEOTIDE SEQUENCE [LARGE SCALE GENOMIC DNA]</scope>
    <source>
        <strain evidence="1 2">FV1/VV64</strain>
    </source>
</reference>
<evidence type="ECO:0000313" key="1">
    <source>
        <dbReference type="EMBL" id="QKF94847.1"/>
    </source>
</evidence>
<name>A0A7D3QVD5_9VIRU</name>
<sequence length="412" mass="48351">MLSFIWLLLLYCKRLLVYIFTKKEQYAKPEIKQKQKVMRTKLVKQDQIYHQCSKFGGNNTITRQLNKTCHDLYEFDQIAPLNRKAYKLKDDEYFLCYGCVKPSHSTHPVYVFSCRKCGDIFQKYRYFSRDLTGLIGLVTGTRTKLGHQITLKLLRAGATMIGTTRYPNQALSFYEKYSDFNEWKDRFIVYPEPVDFDNPEMINILKQLHNFIFEKYGRLDILINCAAQTIRIREKEKPIQPNESNRYGDAKFVEEKYTNSWQMKLSDLIQPEMEEVYRVNAIAPCLMVQQMIPLLKKSQSNPYIINVHAREGLIDISCKTEHHIHLNMAKSSLAMLTRCLVDCNLKTDIGKDFCVHGSDPGWISVDEYYENSRPWIVPPLDEIDGAARILYPLFAKLGSCRKTRRHYFNLSY</sequence>
<evidence type="ECO:0000313" key="2">
    <source>
        <dbReference type="Proteomes" id="UP001162001"/>
    </source>
</evidence>
<dbReference type="PANTHER" id="PTHR43544">
    <property type="entry name" value="SHORT-CHAIN DEHYDROGENASE/REDUCTASE"/>
    <property type="match status" value="1"/>
</dbReference>
<proteinExistence type="predicted"/>
<dbReference type="InterPro" id="IPR002347">
    <property type="entry name" value="SDR_fam"/>
</dbReference>
<dbReference type="SUPFAM" id="SSF51735">
    <property type="entry name" value="NAD(P)-binding Rossmann-fold domains"/>
    <property type="match status" value="1"/>
</dbReference>
<dbReference type="PANTHER" id="PTHR43544:SF2">
    <property type="entry name" value="OXIDOREDUCTASE"/>
    <property type="match status" value="1"/>
</dbReference>